<organism evidence="2 3">
    <name type="scientific">Coffea canephora</name>
    <name type="common">Robusta coffee</name>
    <dbReference type="NCBI Taxonomy" id="49390"/>
    <lineage>
        <taxon>Eukaryota</taxon>
        <taxon>Viridiplantae</taxon>
        <taxon>Streptophyta</taxon>
        <taxon>Embryophyta</taxon>
        <taxon>Tracheophyta</taxon>
        <taxon>Spermatophyta</taxon>
        <taxon>Magnoliopsida</taxon>
        <taxon>eudicotyledons</taxon>
        <taxon>Gunneridae</taxon>
        <taxon>Pentapetalae</taxon>
        <taxon>asterids</taxon>
        <taxon>lamiids</taxon>
        <taxon>Gentianales</taxon>
        <taxon>Rubiaceae</taxon>
        <taxon>Ixoroideae</taxon>
        <taxon>Gardenieae complex</taxon>
        <taxon>Bertiereae - Coffeeae clade</taxon>
        <taxon>Coffeeae</taxon>
        <taxon>Coffea</taxon>
    </lineage>
</organism>
<dbReference type="InParanoid" id="A0A068TVJ9"/>
<proteinExistence type="predicted"/>
<feature type="transmembrane region" description="Helical" evidence="1">
    <location>
        <begin position="47"/>
        <end position="69"/>
    </location>
</feature>
<sequence length="100" mass="11251">MANGGGKMLISKGNFSNSFLFVVNNNQHSLSTRDHNEECILLRLGHLLFCFLSGCLSYLLMFMFSSAFFSHCVSYCLLILSPSSCCETCDAFTLRSWHFS</sequence>
<reference evidence="3" key="1">
    <citation type="journal article" date="2014" name="Science">
        <title>The coffee genome provides insight into the convergent evolution of caffeine biosynthesis.</title>
        <authorList>
            <person name="Denoeud F."/>
            <person name="Carretero-Paulet L."/>
            <person name="Dereeper A."/>
            <person name="Droc G."/>
            <person name="Guyot R."/>
            <person name="Pietrella M."/>
            <person name="Zheng C."/>
            <person name="Alberti A."/>
            <person name="Anthony F."/>
            <person name="Aprea G."/>
            <person name="Aury J.M."/>
            <person name="Bento P."/>
            <person name="Bernard M."/>
            <person name="Bocs S."/>
            <person name="Campa C."/>
            <person name="Cenci A."/>
            <person name="Combes M.C."/>
            <person name="Crouzillat D."/>
            <person name="Da Silva C."/>
            <person name="Daddiego L."/>
            <person name="De Bellis F."/>
            <person name="Dussert S."/>
            <person name="Garsmeur O."/>
            <person name="Gayraud T."/>
            <person name="Guignon V."/>
            <person name="Jahn K."/>
            <person name="Jamilloux V."/>
            <person name="Joet T."/>
            <person name="Labadie K."/>
            <person name="Lan T."/>
            <person name="Leclercq J."/>
            <person name="Lepelley M."/>
            <person name="Leroy T."/>
            <person name="Li L.T."/>
            <person name="Librado P."/>
            <person name="Lopez L."/>
            <person name="Munoz A."/>
            <person name="Noel B."/>
            <person name="Pallavicini A."/>
            <person name="Perrotta G."/>
            <person name="Poncet V."/>
            <person name="Pot D."/>
            <person name="Priyono X."/>
            <person name="Rigoreau M."/>
            <person name="Rouard M."/>
            <person name="Rozas J."/>
            <person name="Tranchant-Dubreuil C."/>
            <person name="VanBuren R."/>
            <person name="Zhang Q."/>
            <person name="Andrade A.C."/>
            <person name="Argout X."/>
            <person name="Bertrand B."/>
            <person name="de Kochko A."/>
            <person name="Graziosi G."/>
            <person name="Henry R.J."/>
            <person name="Jayarama X."/>
            <person name="Ming R."/>
            <person name="Nagai C."/>
            <person name="Rounsley S."/>
            <person name="Sankoff D."/>
            <person name="Giuliano G."/>
            <person name="Albert V.A."/>
            <person name="Wincker P."/>
            <person name="Lashermes P."/>
        </authorList>
    </citation>
    <scope>NUCLEOTIDE SEQUENCE [LARGE SCALE GENOMIC DNA]</scope>
    <source>
        <strain evidence="3">cv. DH200-94</strain>
    </source>
</reference>
<keyword evidence="1" id="KW-0472">Membrane</keyword>
<keyword evidence="3" id="KW-1185">Reference proteome</keyword>
<evidence type="ECO:0000313" key="3">
    <source>
        <dbReference type="Proteomes" id="UP000295252"/>
    </source>
</evidence>
<dbReference type="Gramene" id="CDO99994">
    <property type="protein sequence ID" value="CDO99994"/>
    <property type="gene ID" value="GSCOC_T00029745001"/>
</dbReference>
<name>A0A068TVJ9_COFCA</name>
<protein>
    <submittedName>
        <fullName evidence="2">Uncharacterized protein</fullName>
    </submittedName>
</protein>
<accession>A0A068TVJ9</accession>
<evidence type="ECO:0000256" key="1">
    <source>
        <dbReference type="SAM" id="Phobius"/>
    </source>
</evidence>
<gene>
    <name evidence="2" type="ORF">GSCOC_T00029745001</name>
</gene>
<dbReference type="Proteomes" id="UP000295252">
    <property type="component" value="Chromosome IV"/>
</dbReference>
<evidence type="ECO:0000313" key="2">
    <source>
        <dbReference type="EMBL" id="CDO99994.1"/>
    </source>
</evidence>
<keyword evidence="1" id="KW-0812">Transmembrane</keyword>
<dbReference type="EMBL" id="HG739088">
    <property type="protein sequence ID" value="CDO99994.1"/>
    <property type="molecule type" value="Genomic_DNA"/>
</dbReference>
<dbReference type="AlphaFoldDB" id="A0A068TVJ9"/>
<keyword evidence="1" id="KW-1133">Transmembrane helix</keyword>